<dbReference type="EMBL" id="CP045875">
    <property type="protein sequence ID" value="QGG47357.1"/>
    <property type="molecule type" value="Genomic_DNA"/>
</dbReference>
<dbReference type="AlphaFoldDB" id="A0A5Q2MXQ2"/>
<evidence type="ECO:0000256" key="6">
    <source>
        <dbReference type="SAM" id="Phobius"/>
    </source>
</evidence>
<reference evidence="8" key="1">
    <citation type="submission" date="2019-11" db="EMBL/GenBank/DDBJ databases">
        <title>Genome sequence of Heliorestis convoluta strain HH, an alkaliphilic and minimalistic phototrophic bacterium from a soda lake in Egypt.</title>
        <authorList>
            <person name="Dewey E.D."/>
            <person name="Stokes L.M."/>
            <person name="Burchell B.M."/>
            <person name="Shaffer K.N."/>
            <person name="Huntington A.M."/>
            <person name="Baker J.M."/>
            <person name="Nadendla S."/>
            <person name="Giglio M.G."/>
            <person name="Touchman J.W."/>
            <person name="Blankenship R.E."/>
            <person name="Madigan M.T."/>
            <person name="Sattley W.M."/>
        </authorList>
    </citation>
    <scope>NUCLEOTIDE SEQUENCE [LARGE SCALE GENOMIC DNA]</scope>
    <source>
        <strain evidence="8">HH</strain>
    </source>
</reference>
<evidence type="ECO:0000256" key="1">
    <source>
        <dbReference type="ARBA" id="ARBA00004141"/>
    </source>
</evidence>
<dbReference type="KEGG" id="hcv:FTV88_1210"/>
<keyword evidence="2 6" id="KW-0812">Transmembrane</keyword>
<proteinExistence type="predicted"/>
<evidence type="ECO:0000256" key="5">
    <source>
        <dbReference type="SAM" id="MobiDB-lite"/>
    </source>
</evidence>
<dbReference type="InterPro" id="IPR006480">
    <property type="entry name" value="Phage_holin_4_1"/>
</dbReference>
<evidence type="ECO:0000256" key="4">
    <source>
        <dbReference type="ARBA" id="ARBA00023136"/>
    </source>
</evidence>
<evidence type="ECO:0000256" key="2">
    <source>
        <dbReference type="ARBA" id="ARBA00022692"/>
    </source>
</evidence>
<dbReference type="NCBIfam" id="TIGR01593">
    <property type="entry name" value="holin_tox_secr"/>
    <property type="match status" value="1"/>
</dbReference>
<sequence>MVNGEFLGYVKMAFAAVGAFLGWFLGSYDGFLYALIMFIVLDYITGLMVAYVTKEISSHIGSKGIFKKVVIFILVGVAQIIDSQIIGEGSVIRTAVIFFYLSNEGISIIENAGKLGLPIPAKLRDSMDQLKDKEEERDEPRPENRNDT</sequence>
<protein>
    <submittedName>
        <fullName evidence="7">Toxin secretion/phage lysis holin family protein</fullName>
    </submittedName>
</protein>
<dbReference type="Pfam" id="PF05105">
    <property type="entry name" value="Phage_holin_4_1"/>
    <property type="match status" value="1"/>
</dbReference>
<keyword evidence="3 6" id="KW-1133">Transmembrane helix</keyword>
<keyword evidence="8" id="KW-1185">Reference proteome</keyword>
<feature type="region of interest" description="Disordered" evidence="5">
    <location>
        <begin position="128"/>
        <end position="148"/>
    </location>
</feature>
<evidence type="ECO:0000313" key="8">
    <source>
        <dbReference type="Proteomes" id="UP000366051"/>
    </source>
</evidence>
<feature type="transmembrane region" description="Helical" evidence="6">
    <location>
        <begin position="31"/>
        <end position="53"/>
    </location>
</feature>
<keyword evidence="4 6" id="KW-0472">Membrane</keyword>
<gene>
    <name evidence="7" type="ORF">FTV88_1210</name>
</gene>
<evidence type="ECO:0000256" key="3">
    <source>
        <dbReference type="ARBA" id="ARBA00022989"/>
    </source>
</evidence>
<organism evidence="7 8">
    <name type="scientific">Heliorestis convoluta</name>
    <dbReference type="NCBI Taxonomy" id="356322"/>
    <lineage>
        <taxon>Bacteria</taxon>
        <taxon>Bacillati</taxon>
        <taxon>Bacillota</taxon>
        <taxon>Clostridia</taxon>
        <taxon>Eubacteriales</taxon>
        <taxon>Heliobacteriaceae</taxon>
        <taxon>Heliorestis</taxon>
    </lineage>
</organism>
<name>A0A5Q2MXQ2_9FIRM</name>
<feature type="transmembrane region" description="Helical" evidence="6">
    <location>
        <begin position="65"/>
        <end position="81"/>
    </location>
</feature>
<dbReference type="GO" id="GO:0016020">
    <property type="term" value="C:membrane"/>
    <property type="evidence" value="ECO:0007669"/>
    <property type="project" value="UniProtKB-SubCell"/>
</dbReference>
<evidence type="ECO:0000313" key="7">
    <source>
        <dbReference type="EMBL" id="QGG47357.1"/>
    </source>
</evidence>
<dbReference type="Proteomes" id="UP000366051">
    <property type="component" value="Chromosome"/>
</dbReference>
<feature type="transmembrane region" description="Helical" evidence="6">
    <location>
        <begin position="7"/>
        <end position="25"/>
    </location>
</feature>
<comment type="subcellular location">
    <subcellularLocation>
        <location evidence="1">Membrane</location>
        <topology evidence="1">Multi-pass membrane protein</topology>
    </subcellularLocation>
</comment>
<accession>A0A5Q2MXQ2</accession>